<proteinExistence type="predicted"/>
<dbReference type="OrthoDB" id="343143at2157"/>
<accession>A0A8T4GBI2</accession>
<feature type="transmembrane region" description="Helical" evidence="2">
    <location>
        <begin position="28"/>
        <end position="50"/>
    </location>
</feature>
<evidence type="ECO:0000313" key="3">
    <source>
        <dbReference type="EMBL" id="MBP1921089.1"/>
    </source>
</evidence>
<dbReference type="EMBL" id="JAGGKQ010000001">
    <property type="protein sequence ID" value="MBP1921089.1"/>
    <property type="molecule type" value="Genomic_DNA"/>
</dbReference>
<reference evidence="3" key="1">
    <citation type="submission" date="2021-03" db="EMBL/GenBank/DDBJ databases">
        <title>Genomic Encyclopedia of Type Strains, Phase IV (KMG-IV): sequencing the most valuable type-strain genomes for metagenomic binning, comparative biology and taxonomic classification.</title>
        <authorList>
            <person name="Goeker M."/>
        </authorList>
    </citation>
    <scope>NUCLEOTIDE SEQUENCE</scope>
    <source>
        <strain evidence="3">DSM 23564</strain>
    </source>
</reference>
<gene>
    <name evidence="3" type="ORF">J2751_000072</name>
</gene>
<evidence type="ECO:0000256" key="1">
    <source>
        <dbReference type="SAM" id="MobiDB-lite"/>
    </source>
</evidence>
<evidence type="ECO:0008006" key="5">
    <source>
        <dbReference type="Google" id="ProtNLM"/>
    </source>
</evidence>
<dbReference type="Proteomes" id="UP000823588">
    <property type="component" value="Unassembled WGS sequence"/>
</dbReference>
<feature type="transmembrane region" description="Helical" evidence="2">
    <location>
        <begin position="57"/>
        <end position="82"/>
    </location>
</feature>
<keyword evidence="2" id="KW-0812">Transmembrane</keyword>
<evidence type="ECO:0000313" key="4">
    <source>
        <dbReference type="Proteomes" id="UP000823588"/>
    </source>
</evidence>
<keyword evidence="4" id="KW-1185">Reference proteome</keyword>
<name>A0A8T4GBI2_9EURY</name>
<feature type="compositionally biased region" description="Basic and acidic residues" evidence="1">
    <location>
        <begin position="154"/>
        <end position="170"/>
    </location>
</feature>
<keyword evidence="2" id="KW-1133">Transmembrane helix</keyword>
<feature type="compositionally biased region" description="Basic and acidic residues" evidence="1">
    <location>
        <begin position="97"/>
        <end position="109"/>
    </location>
</feature>
<feature type="region of interest" description="Disordered" evidence="1">
    <location>
        <begin position="93"/>
        <end position="170"/>
    </location>
</feature>
<evidence type="ECO:0000256" key="2">
    <source>
        <dbReference type="SAM" id="Phobius"/>
    </source>
</evidence>
<comment type="caution">
    <text evidence="3">The sequence shown here is derived from an EMBL/GenBank/DDBJ whole genome shotgun (WGS) entry which is preliminary data.</text>
</comment>
<keyword evidence="2" id="KW-0472">Membrane</keyword>
<protein>
    <recommendedName>
        <fullName evidence="5">SHOCT domain-containing protein</fullName>
    </recommendedName>
</protein>
<dbReference type="RefSeq" id="WP_209482476.1">
    <property type="nucleotide sequence ID" value="NZ_JAGGKQ010000001.1"/>
</dbReference>
<organism evidence="3 4">
    <name type="scientific">Halorubrum alkaliphilum</name>
    <dbReference type="NCBI Taxonomy" id="261290"/>
    <lineage>
        <taxon>Archaea</taxon>
        <taxon>Methanobacteriati</taxon>
        <taxon>Methanobacteriota</taxon>
        <taxon>Stenosarchaea group</taxon>
        <taxon>Halobacteria</taxon>
        <taxon>Halobacteriales</taxon>
        <taxon>Haloferacaceae</taxon>
        <taxon>Halorubrum</taxon>
    </lineage>
</organism>
<sequence>MPSTTDTAFDRLRQSIEEYTPDGTVGRLALAAVAAPVAGFSLFLAAGFFLAPAPISLLIVPLTAAFGGGLSLLAVLTIWPVYLSAIGRVDSPPEYSRAIRDRPSNSRTDRVKRKYREGSISEAELESELDTILDSSNDEPPSTDADSEGGRPAQPDRTEASKAGETERNG</sequence>
<dbReference type="AlphaFoldDB" id="A0A8T4GBI2"/>